<protein>
    <recommendedName>
        <fullName evidence="3">Transcriptional regulator</fullName>
    </recommendedName>
</protein>
<dbReference type="AlphaFoldDB" id="A0AB35HTW0"/>
<evidence type="ECO:0008006" key="3">
    <source>
        <dbReference type="Google" id="ProtNLM"/>
    </source>
</evidence>
<proteinExistence type="predicted"/>
<evidence type="ECO:0000313" key="2">
    <source>
        <dbReference type="Proteomes" id="UP001209730"/>
    </source>
</evidence>
<evidence type="ECO:0000313" key="1">
    <source>
        <dbReference type="EMBL" id="MCX2800791.1"/>
    </source>
</evidence>
<dbReference type="EMBL" id="JAPHQB010000004">
    <property type="protein sequence ID" value="MCX2800791.1"/>
    <property type="molecule type" value="Genomic_DNA"/>
</dbReference>
<comment type="caution">
    <text evidence="1">The sequence shown here is derived from an EMBL/GenBank/DDBJ whole genome shotgun (WGS) entry which is preliminary data.</text>
</comment>
<dbReference type="Proteomes" id="UP001209730">
    <property type="component" value="Unassembled WGS sequence"/>
</dbReference>
<accession>A0AB35HTW0</accession>
<sequence>MFDEEERGPDEQLRLQFEAISQLPPEEKEIVKELLDGMIIRYQSRRWDTSRRQAG</sequence>
<dbReference type="RefSeq" id="WP_266044982.1">
    <property type="nucleotide sequence ID" value="NZ_JAPHQB010000004.1"/>
</dbReference>
<reference evidence="1" key="1">
    <citation type="submission" date="2022-11" db="EMBL/GenBank/DDBJ databases">
        <title>Chitin-degrading and fungicidal potential of chitinolytic bacterial strains from marine environment of the Pacific Ocean regions.</title>
        <authorList>
            <person name="Pentekhina I."/>
            <person name="Nedashkovskaya O."/>
            <person name="Seitkalieva A."/>
            <person name="Podvolotskaya A."/>
            <person name="Tekutyeva L."/>
            <person name="Balabanova L."/>
        </authorList>
    </citation>
    <scope>NUCLEOTIDE SEQUENCE</scope>
    <source>
        <strain evidence="1">KMM 6838</strain>
    </source>
</reference>
<organism evidence="1 2">
    <name type="scientific">Microbulbifer thermotolerans</name>
    <dbReference type="NCBI Taxonomy" id="252514"/>
    <lineage>
        <taxon>Bacteria</taxon>
        <taxon>Pseudomonadati</taxon>
        <taxon>Pseudomonadota</taxon>
        <taxon>Gammaproteobacteria</taxon>
        <taxon>Cellvibrionales</taxon>
        <taxon>Microbulbiferaceae</taxon>
        <taxon>Microbulbifer</taxon>
    </lineage>
</organism>
<name>A0AB35HTW0_MICTH</name>
<gene>
    <name evidence="1" type="ORF">OQJ68_03235</name>
</gene>